<feature type="compositionally biased region" description="Basic residues" evidence="1">
    <location>
        <begin position="32"/>
        <end position="42"/>
    </location>
</feature>
<dbReference type="WBParaSite" id="maker-unitig_28852-snap-gene-0.2-mRNA-1">
    <property type="protein sequence ID" value="maker-unitig_28852-snap-gene-0.2-mRNA-1"/>
    <property type="gene ID" value="maker-unitig_28852-snap-gene-0.2"/>
</dbReference>
<evidence type="ECO:0000313" key="2">
    <source>
        <dbReference type="Proteomes" id="UP000095280"/>
    </source>
</evidence>
<sequence length="97" mass="11185">HRPADGHQLHQREVGGQNSDNFHRVQAAGPRDHHHSRLHSRWQRLQQQPAGRIRGLGHQWQNPGLRVLRRFLGLRRMVRGIGKSGSMQLLLLMSSNI</sequence>
<dbReference type="Proteomes" id="UP000095280">
    <property type="component" value="Unplaced"/>
</dbReference>
<feature type="region of interest" description="Disordered" evidence="1">
    <location>
        <begin position="1"/>
        <end position="50"/>
    </location>
</feature>
<evidence type="ECO:0000256" key="1">
    <source>
        <dbReference type="SAM" id="MobiDB-lite"/>
    </source>
</evidence>
<accession>A0A1I8FC27</accession>
<proteinExistence type="predicted"/>
<protein>
    <submittedName>
        <fullName evidence="3">Copper-containing nitrite reductase</fullName>
    </submittedName>
</protein>
<reference evidence="3" key="1">
    <citation type="submission" date="2016-11" db="UniProtKB">
        <authorList>
            <consortium name="WormBaseParasite"/>
        </authorList>
    </citation>
    <scope>IDENTIFICATION</scope>
</reference>
<organism evidence="2 3">
    <name type="scientific">Macrostomum lignano</name>
    <dbReference type="NCBI Taxonomy" id="282301"/>
    <lineage>
        <taxon>Eukaryota</taxon>
        <taxon>Metazoa</taxon>
        <taxon>Spiralia</taxon>
        <taxon>Lophotrochozoa</taxon>
        <taxon>Platyhelminthes</taxon>
        <taxon>Rhabditophora</taxon>
        <taxon>Macrostomorpha</taxon>
        <taxon>Macrostomida</taxon>
        <taxon>Macrostomidae</taxon>
        <taxon>Macrostomum</taxon>
    </lineage>
</organism>
<feature type="compositionally biased region" description="Basic and acidic residues" evidence="1">
    <location>
        <begin position="1"/>
        <end position="13"/>
    </location>
</feature>
<evidence type="ECO:0000313" key="3">
    <source>
        <dbReference type="WBParaSite" id="maker-unitig_28852-snap-gene-0.2-mRNA-1"/>
    </source>
</evidence>
<dbReference type="AlphaFoldDB" id="A0A1I8FC27"/>
<keyword evidence="2" id="KW-1185">Reference proteome</keyword>
<name>A0A1I8FC27_9PLAT</name>